<dbReference type="HOGENOM" id="CLU_047592_2_1_1"/>
<organism evidence="1 2">
    <name type="scientific">Pleurotus ostreatus (strain PC15)</name>
    <name type="common">Oyster mushroom</name>
    <dbReference type="NCBI Taxonomy" id="1137138"/>
    <lineage>
        <taxon>Eukaryota</taxon>
        <taxon>Fungi</taxon>
        <taxon>Dikarya</taxon>
        <taxon>Basidiomycota</taxon>
        <taxon>Agaricomycotina</taxon>
        <taxon>Agaricomycetes</taxon>
        <taxon>Agaricomycetidae</taxon>
        <taxon>Agaricales</taxon>
        <taxon>Pleurotineae</taxon>
        <taxon>Pleurotaceae</taxon>
        <taxon>Pleurotus</taxon>
    </lineage>
</organism>
<accession>A0A067NJS7</accession>
<evidence type="ECO:0000313" key="2">
    <source>
        <dbReference type="Proteomes" id="UP000027073"/>
    </source>
</evidence>
<dbReference type="STRING" id="1137138.A0A067NJS7"/>
<protein>
    <recommendedName>
        <fullName evidence="3">BTB domain-containing protein</fullName>
    </recommendedName>
</protein>
<evidence type="ECO:0000313" key="1">
    <source>
        <dbReference type="EMBL" id="KDQ28308.1"/>
    </source>
</evidence>
<dbReference type="EMBL" id="KL198008">
    <property type="protein sequence ID" value="KDQ28308.1"/>
    <property type="molecule type" value="Genomic_DNA"/>
</dbReference>
<proteinExistence type="predicted"/>
<gene>
    <name evidence="1" type="ORF">PLEOSDRAFT_1104975</name>
</gene>
<dbReference type="Proteomes" id="UP000027073">
    <property type="component" value="Unassembled WGS sequence"/>
</dbReference>
<reference evidence="2" key="1">
    <citation type="journal article" date="2014" name="Proc. Natl. Acad. Sci. U.S.A.">
        <title>Extensive sampling of basidiomycete genomes demonstrates inadequacy of the white-rot/brown-rot paradigm for wood decay fungi.</title>
        <authorList>
            <person name="Riley R."/>
            <person name="Salamov A.A."/>
            <person name="Brown D.W."/>
            <person name="Nagy L.G."/>
            <person name="Floudas D."/>
            <person name="Held B.W."/>
            <person name="Levasseur A."/>
            <person name="Lombard V."/>
            <person name="Morin E."/>
            <person name="Otillar R."/>
            <person name="Lindquist E.A."/>
            <person name="Sun H."/>
            <person name="LaButti K.M."/>
            <person name="Schmutz J."/>
            <person name="Jabbour D."/>
            <person name="Luo H."/>
            <person name="Baker S.E."/>
            <person name="Pisabarro A.G."/>
            <person name="Walton J.D."/>
            <person name="Blanchette R.A."/>
            <person name="Henrissat B."/>
            <person name="Martin F."/>
            <person name="Cullen D."/>
            <person name="Hibbett D.S."/>
            <person name="Grigoriev I.V."/>
        </authorList>
    </citation>
    <scope>NUCLEOTIDE SEQUENCE [LARGE SCALE GENOMIC DNA]</scope>
    <source>
        <strain evidence="2">PC15</strain>
    </source>
</reference>
<dbReference type="AlphaFoldDB" id="A0A067NJS7"/>
<name>A0A067NJS7_PLEO1</name>
<dbReference type="VEuPathDB" id="FungiDB:PLEOSDRAFT_1104975"/>
<dbReference type="InParanoid" id="A0A067NJS7"/>
<evidence type="ECO:0008006" key="3">
    <source>
        <dbReference type="Google" id="ProtNLM"/>
    </source>
</evidence>
<dbReference type="OrthoDB" id="3199068at2759"/>
<sequence length="255" mass="28892">MSDEAALPSRRNSNFYLECITFKVEDELFKIPIRCITFDTEPFKTLASRSLPTGDGPVEGTSDEHPIILPDTSKRDFERLLEVLCPLSFKPKAIASTEVWESVLKLSTKWRLLDVRSYAIETMNTLNLSHGEMVRYGRDYRVSNWLIKGYLGFATRESPLDEGDVNDVFHGVSLNGGIHRLVRIATLRERKEAFGTSTAPDGTCPSCNYGHIRCDYCGSATDHPKKTMVDEGMIRTSFRVEVDEIVIDEKCFNHE</sequence>